<sequence length="459" mass="51284">MHPVEFTPQSDYLVTRAQLLSDLDRQTLVYLYQPLIGPVASALYETLWTQVKVHPQYTRDRAPHSKLLQTLGCDLDALYDARVHLEAVGLMKTYTQVDQSRHYIYEMYSPLRPADFIADDLLGTALYDAVGPAEFAERSAQFTVTPVRRQDMKDLTRGFMDVYHVAGNVLQTPEGLTEAREQTRTKATPLPRISNDVVDWELLARLLSKQNLRAEELSSKRSQIAQIAGFYGMTTSELARTLARAIDGLTGTIDLRRLQAEADTEFAHQSALKKQGTAATVSEPATTRASAPATPLSAEETDLLNRAKRMSVAEFLEAEKTSHSANAFVAPNETRALRQLTGRNVFDIPTINILVAYVLEGRTSINQSFLDAIANSWIQAGVNSPESALAQIRDYKAGRTSNQKKQQRNTPRRGRRVEKQPDWADKNYKAPTRVLSPAEQKQLNARIAALSKPKDDSQK</sequence>
<accession>A0ABY7WTQ0</accession>
<dbReference type="InterPro" id="IPR058660">
    <property type="entry name" value="WHD_DnaB"/>
</dbReference>
<reference evidence="5 6" key="1">
    <citation type="submission" date="2023-02" db="EMBL/GenBank/DDBJ databases">
        <title>Genome sequence of Lacticaseibacillus sp. KACC 23028.</title>
        <authorList>
            <person name="Kim S."/>
            <person name="Heo J."/>
            <person name="Kwon S.-W."/>
        </authorList>
    </citation>
    <scope>NUCLEOTIDE SEQUENCE [LARGE SCALE GENOMIC DNA]</scope>
    <source>
        <strain evidence="5 6">KACC 23028</strain>
    </source>
</reference>
<evidence type="ECO:0000256" key="1">
    <source>
        <dbReference type="ARBA" id="ARBA00093462"/>
    </source>
</evidence>
<comment type="similarity">
    <text evidence="1">Belongs to the DnaB/DnaD family.</text>
</comment>
<evidence type="ECO:0000256" key="2">
    <source>
        <dbReference type="SAM" id="MobiDB-lite"/>
    </source>
</evidence>
<feature type="domain" description="DnaB/C C-terminal" evidence="3">
    <location>
        <begin position="328"/>
        <end position="391"/>
    </location>
</feature>
<dbReference type="Proteomes" id="UP001220377">
    <property type="component" value="Chromosome"/>
</dbReference>
<feature type="compositionally biased region" description="Basic and acidic residues" evidence="2">
    <location>
        <begin position="417"/>
        <end position="428"/>
    </location>
</feature>
<dbReference type="EMBL" id="CP117884">
    <property type="protein sequence ID" value="WDF83538.1"/>
    <property type="molecule type" value="Genomic_DNA"/>
</dbReference>
<gene>
    <name evidence="5" type="ORF">PQ472_04700</name>
</gene>
<feature type="domain" description="Replicative helicase loading/DNA remodeling protein DnaB N-terminal winged helix" evidence="4">
    <location>
        <begin position="8"/>
        <end position="262"/>
    </location>
</feature>
<evidence type="ECO:0000313" key="6">
    <source>
        <dbReference type="Proteomes" id="UP001220377"/>
    </source>
</evidence>
<name>A0ABY7WTQ0_9LACO</name>
<evidence type="ECO:0000313" key="5">
    <source>
        <dbReference type="EMBL" id="WDF83538.1"/>
    </source>
</evidence>
<dbReference type="RefSeq" id="WP_274261745.1">
    <property type="nucleotide sequence ID" value="NZ_CP117884.1"/>
</dbReference>
<dbReference type="Pfam" id="PF25888">
    <property type="entry name" value="WHD_DnaB"/>
    <property type="match status" value="1"/>
</dbReference>
<proteinExistence type="inferred from homology"/>
<feature type="region of interest" description="Disordered" evidence="2">
    <location>
        <begin position="395"/>
        <end position="439"/>
    </location>
</feature>
<keyword evidence="6" id="KW-1185">Reference proteome</keyword>
<feature type="compositionally biased region" description="Basic residues" evidence="2">
    <location>
        <begin position="405"/>
        <end position="416"/>
    </location>
</feature>
<dbReference type="InterPro" id="IPR006343">
    <property type="entry name" value="DnaB/C_C"/>
</dbReference>
<feature type="compositionally biased region" description="Low complexity" evidence="2">
    <location>
        <begin position="282"/>
        <end position="296"/>
    </location>
</feature>
<evidence type="ECO:0000259" key="4">
    <source>
        <dbReference type="Pfam" id="PF25888"/>
    </source>
</evidence>
<protein>
    <submittedName>
        <fullName evidence="5">DnaD domain protein</fullName>
    </submittedName>
</protein>
<organism evidence="5 6">
    <name type="scientific">Lacticaseibacillus pabuli</name>
    <dbReference type="NCBI Taxonomy" id="3025672"/>
    <lineage>
        <taxon>Bacteria</taxon>
        <taxon>Bacillati</taxon>
        <taxon>Bacillota</taxon>
        <taxon>Bacilli</taxon>
        <taxon>Lactobacillales</taxon>
        <taxon>Lactobacillaceae</taxon>
        <taxon>Lacticaseibacillus</taxon>
    </lineage>
</organism>
<dbReference type="Pfam" id="PF07261">
    <property type="entry name" value="DnaB_2"/>
    <property type="match status" value="1"/>
</dbReference>
<feature type="region of interest" description="Disordered" evidence="2">
    <location>
        <begin position="274"/>
        <end position="296"/>
    </location>
</feature>
<evidence type="ECO:0000259" key="3">
    <source>
        <dbReference type="Pfam" id="PF07261"/>
    </source>
</evidence>